<sequence>LTLAAVSLSAASNMFGSNNSIFSKHLQIPGVVTTSPAGVSAVTAVRQTAPTGATTTTPAGDRVTGRSRLLEDFRNQRYPNLQLRELANHIVEFSQDQHGSRFIQQKLERATAAEKQLVFMEILGSAYSLMTDVFGNYVIQKFFEFGTPEQKATLAQQVKGHVLPLALQMYGCRVIQKALESISAEQQQEIVRELDGHVLKCVKDQNGNHVVQKCIECVEPAALQFIINAFKGQVYSLSTHPYGRVIQQHGKPEDKSILIQSVRGKVLVLSQHKFASNVVEKCVTHATRSERTGLIDEVCTFNE</sequence>
<dbReference type="CDD" id="cd07920">
    <property type="entry name" value="Pumilio"/>
    <property type="match status" value="1"/>
</dbReference>
<dbReference type="InterPro" id="IPR001313">
    <property type="entry name" value="Pumilio_RNA-bd_rpt"/>
</dbReference>
<dbReference type="EnsemblMetazoa" id="MESCA012496-RA">
    <property type="protein sequence ID" value="MESCA012496-PA"/>
    <property type="gene ID" value="MESCA012496"/>
</dbReference>
<dbReference type="SUPFAM" id="SSF48371">
    <property type="entry name" value="ARM repeat"/>
    <property type="match status" value="1"/>
</dbReference>
<dbReference type="InterPro" id="IPR016024">
    <property type="entry name" value="ARM-type_fold"/>
</dbReference>
<evidence type="ECO:0000313" key="4">
    <source>
        <dbReference type="EnsemblMetazoa" id="MESCA012496-PA"/>
    </source>
</evidence>
<proteinExistence type="predicted"/>
<protein>
    <recommendedName>
        <fullName evidence="3">PUM-HD domain-containing protein</fullName>
    </recommendedName>
</protein>
<dbReference type="Proteomes" id="UP000015102">
    <property type="component" value="Unassembled WGS sequence"/>
</dbReference>
<keyword evidence="5" id="KW-1185">Reference proteome</keyword>
<evidence type="ECO:0000256" key="2">
    <source>
        <dbReference type="PROSITE-ProRule" id="PRU00317"/>
    </source>
</evidence>
<dbReference type="InterPro" id="IPR033712">
    <property type="entry name" value="Pumilio_RNA-bd"/>
</dbReference>
<feature type="repeat" description="Pumilio" evidence="2">
    <location>
        <begin position="85"/>
        <end position="120"/>
    </location>
</feature>
<reference evidence="5" key="1">
    <citation type="submission" date="2013-02" db="EMBL/GenBank/DDBJ databases">
        <authorList>
            <person name="Hughes D."/>
        </authorList>
    </citation>
    <scope>NUCLEOTIDE SEQUENCE</scope>
    <source>
        <strain>Durham</strain>
        <strain evidence="5">NC isolate 2 -- Noor lab</strain>
    </source>
</reference>
<dbReference type="InterPro" id="IPR011989">
    <property type="entry name" value="ARM-like"/>
</dbReference>
<dbReference type="PROSITE" id="PS50302">
    <property type="entry name" value="PUM"/>
    <property type="match status" value="5"/>
</dbReference>
<dbReference type="AlphaFoldDB" id="T1H714"/>
<dbReference type="GO" id="GO:0005634">
    <property type="term" value="C:nucleus"/>
    <property type="evidence" value="ECO:0007669"/>
    <property type="project" value="TreeGrafter"/>
</dbReference>
<feature type="repeat" description="Pumilio" evidence="2">
    <location>
        <begin position="121"/>
        <end position="156"/>
    </location>
</feature>
<dbReference type="InterPro" id="IPR033133">
    <property type="entry name" value="PUM-HD"/>
</dbReference>
<dbReference type="GO" id="GO:0010608">
    <property type="term" value="P:post-transcriptional regulation of gene expression"/>
    <property type="evidence" value="ECO:0007669"/>
    <property type="project" value="TreeGrafter"/>
</dbReference>
<dbReference type="Pfam" id="PF00806">
    <property type="entry name" value="PUF"/>
    <property type="match status" value="6"/>
</dbReference>
<dbReference type="HOGENOM" id="CLU_004017_8_2_1"/>
<feature type="repeat" description="Pumilio" evidence="2">
    <location>
        <begin position="157"/>
        <end position="192"/>
    </location>
</feature>
<name>T1H714_MEGSC</name>
<accession>T1H714</accession>
<evidence type="ECO:0000259" key="3">
    <source>
        <dbReference type="PROSITE" id="PS50303"/>
    </source>
</evidence>
<evidence type="ECO:0000256" key="1">
    <source>
        <dbReference type="ARBA" id="ARBA00022737"/>
    </source>
</evidence>
<dbReference type="PANTHER" id="PTHR12537">
    <property type="entry name" value="RNA BINDING PROTEIN PUMILIO-RELATED"/>
    <property type="match status" value="1"/>
</dbReference>
<dbReference type="STRING" id="36166.T1H714"/>
<dbReference type="GO" id="GO:0005737">
    <property type="term" value="C:cytoplasm"/>
    <property type="evidence" value="ECO:0007669"/>
    <property type="project" value="TreeGrafter"/>
</dbReference>
<reference evidence="4" key="2">
    <citation type="submission" date="2015-06" db="UniProtKB">
        <authorList>
            <consortium name="EnsemblMetazoa"/>
        </authorList>
    </citation>
    <scope>IDENTIFICATION</scope>
</reference>
<dbReference type="Gene3D" id="1.25.10.10">
    <property type="entry name" value="Leucine-rich Repeat Variant"/>
    <property type="match status" value="2"/>
</dbReference>
<dbReference type="GO" id="GO:0003730">
    <property type="term" value="F:mRNA 3'-UTR binding"/>
    <property type="evidence" value="ECO:0007669"/>
    <property type="project" value="TreeGrafter"/>
</dbReference>
<evidence type="ECO:0000313" key="5">
    <source>
        <dbReference type="Proteomes" id="UP000015102"/>
    </source>
</evidence>
<dbReference type="SMART" id="SM00025">
    <property type="entry name" value="Pumilio"/>
    <property type="match status" value="6"/>
</dbReference>
<dbReference type="PROSITE" id="PS50303">
    <property type="entry name" value="PUM_HD"/>
    <property type="match status" value="1"/>
</dbReference>
<feature type="repeat" description="Pumilio" evidence="2">
    <location>
        <begin position="261"/>
        <end position="296"/>
    </location>
</feature>
<feature type="repeat" description="Pumilio" evidence="2">
    <location>
        <begin position="193"/>
        <end position="228"/>
    </location>
</feature>
<organism evidence="4 5">
    <name type="scientific">Megaselia scalaris</name>
    <name type="common">Humpbacked fly</name>
    <name type="synonym">Phora scalaris</name>
    <dbReference type="NCBI Taxonomy" id="36166"/>
    <lineage>
        <taxon>Eukaryota</taxon>
        <taxon>Metazoa</taxon>
        <taxon>Ecdysozoa</taxon>
        <taxon>Arthropoda</taxon>
        <taxon>Hexapoda</taxon>
        <taxon>Insecta</taxon>
        <taxon>Pterygota</taxon>
        <taxon>Neoptera</taxon>
        <taxon>Endopterygota</taxon>
        <taxon>Diptera</taxon>
        <taxon>Brachycera</taxon>
        <taxon>Muscomorpha</taxon>
        <taxon>Platypezoidea</taxon>
        <taxon>Phoridae</taxon>
        <taxon>Megaseliini</taxon>
        <taxon>Megaselia</taxon>
    </lineage>
</organism>
<dbReference type="PANTHER" id="PTHR12537:SF12">
    <property type="entry name" value="MATERNAL PROTEIN PUMILIO"/>
    <property type="match status" value="1"/>
</dbReference>
<keyword evidence="1" id="KW-0677">Repeat</keyword>
<feature type="domain" description="PUM-HD" evidence="3">
    <location>
        <begin position="65"/>
        <end position="303"/>
    </location>
</feature>